<evidence type="ECO:0000256" key="7">
    <source>
        <dbReference type="ARBA" id="ARBA00022984"/>
    </source>
</evidence>
<dbReference type="KEGG" id="fes:HER31_17475"/>
<comment type="function">
    <text evidence="10 11">Involved in cell wall formation. Catalyzes the final step in the synthesis of UDP-N-acetylmuramoyl-pentapeptide, the precursor of murein.</text>
</comment>
<evidence type="ECO:0000256" key="4">
    <source>
        <dbReference type="ARBA" id="ARBA00022741"/>
    </source>
</evidence>
<dbReference type="UniPathway" id="UPA00219"/>
<dbReference type="InterPro" id="IPR051046">
    <property type="entry name" value="MurCDEF_CellWall_CoF430Synth"/>
</dbReference>
<evidence type="ECO:0000313" key="15">
    <source>
        <dbReference type="EMBL" id="QIZ78529.1"/>
    </source>
</evidence>
<feature type="domain" description="Mur ligase N-terminal catalytic" evidence="12">
    <location>
        <begin position="25"/>
        <end position="72"/>
    </location>
</feature>
<dbReference type="GO" id="GO:0047480">
    <property type="term" value="F:UDP-N-acetylmuramoyl-tripeptide-D-alanyl-D-alanine ligase activity"/>
    <property type="evidence" value="ECO:0007669"/>
    <property type="project" value="UniProtKB-UniRule"/>
</dbReference>
<dbReference type="Gene3D" id="3.90.190.20">
    <property type="entry name" value="Mur ligase, C-terminal domain"/>
    <property type="match status" value="1"/>
</dbReference>
<organism evidence="15 16">
    <name type="scientific">Ferrimonas lipolytica</name>
    <dbReference type="NCBI Taxonomy" id="2724191"/>
    <lineage>
        <taxon>Bacteria</taxon>
        <taxon>Pseudomonadati</taxon>
        <taxon>Pseudomonadota</taxon>
        <taxon>Gammaproteobacteria</taxon>
        <taxon>Alteromonadales</taxon>
        <taxon>Ferrimonadaceae</taxon>
        <taxon>Ferrimonas</taxon>
    </lineage>
</organism>
<dbReference type="EMBL" id="CP051180">
    <property type="protein sequence ID" value="QIZ78529.1"/>
    <property type="molecule type" value="Genomic_DNA"/>
</dbReference>
<feature type="domain" description="Mur ligase central" evidence="14">
    <location>
        <begin position="107"/>
        <end position="293"/>
    </location>
</feature>
<dbReference type="Gene3D" id="3.40.1190.10">
    <property type="entry name" value="Mur-like, catalytic domain"/>
    <property type="match status" value="1"/>
</dbReference>
<dbReference type="InterPro" id="IPR035911">
    <property type="entry name" value="MurE/MurF_N"/>
</dbReference>
<dbReference type="SUPFAM" id="SSF53244">
    <property type="entry name" value="MurD-like peptide ligases, peptide-binding domain"/>
    <property type="match status" value="1"/>
</dbReference>
<dbReference type="EC" id="6.3.2.10" evidence="10 11"/>
<comment type="pathway">
    <text evidence="10 11">Cell wall biogenesis; peptidoglycan biosynthesis.</text>
</comment>
<evidence type="ECO:0000256" key="10">
    <source>
        <dbReference type="HAMAP-Rule" id="MF_02019"/>
    </source>
</evidence>
<dbReference type="Pfam" id="PF02875">
    <property type="entry name" value="Mur_ligase_C"/>
    <property type="match status" value="1"/>
</dbReference>
<dbReference type="InterPro" id="IPR036565">
    <property type="entry name" value="Mur-like_cat_sf"/>
</dbReference>
<evidence type="ECO:0000256" key="1">
    <source>
        <dbReference type="ARBA" id="ARBA00022490"/>
    </source>
</evidence>
<dbReference type="GO" id="GO:0071555">
    <property type="term" value="P:cell wall organization"/>
    <property type="evidence" value="ECO:0007669"/>
    <property type="project" value="UniProtKB-KW"/>
</dbReference>
<keyword evidence="9 10" id="KW-0961">Cell wall biogenesis/degradation</keyword>
<keyword evidence="8 10" id="KW-0131">Cell cycle</keyword>
<dbReference type="InterPro" id="IPR005863">
    <property type="entry name" value="UDP-N-AcMur_synth"/>
</dbReference>
<evidence type="ECO:0000256" key="3">
    <source>
        <dbReference type="ARBA" id="ARBA00022618"/>
    </source>
</evidence>
<dbReference type="InterPro" id="IPR000713">
    <property type="entry name" value="Mur_ligase_N"/>
</dbReference>
<reference evidence="15 16" key="1">
    <citation type="submission" date="2020-04" db="EMBL/GenBank/DDBJ databases">
        <title>Ferrimonas sp. S7 isolated from sea water.</title>
        <authorList>
            <person name="Bae S.S."/>
            <person name="Baek K."/>
        </authorList>
    </citation>
    <scope>NUCLEOTIDE SEQUENCE [LARGE SCALE GENOMIC DNA]</scope>
    <source>
        <strain evidence="15 16">S7</strain>
    </source>
</reference>
<dbReference type="Pfam" id="PF08245">
    <property type="entry name" value="Mur_ligase_M"/>
    <property type="match status" value="1"/>
</dbReference>
<keyword evidence="7 10" id="KW-0573">Peptidoglycan synthesis</keyword>
<dbReference type="Proteomes" id="UP000501602">
    <property type="component" value="Chromosome"/>
</dbReference>
<dbReference type="InterPro" id="IPR013221">
    <property type="entry name" value="Mur_ligase_cen"/>
</dbReference>
<keyword evidence="4 10" id="KW-0547">Nucleotide-binding</keyword>
<keyword evidence="3 10" id="KW-0132">Cell division</keyword>
<dbReference type="RefSeq" id="WP_168662578.1">
    <property type="nucleotide sequence ID" value="NZ_CP051180.1"/>
</dbReference>
<evidence type="ECO:0000256" key="5">
    <source>
        <dbReference type="ARBA" id="ARBA00022840"/>
    </source>
</evidence>
<dbReference type="AlphaFoldDB" id="A0A6H1UIS2"/>
<gene>
    <name evidence="10 15" type="primary">murF</name>
    <name evidence="15" type="ORF">HER31_17475</name>
</gene>
<dbReference type="GO" id="GO:0009252">
    <property type="term" value="P:peptidoglycan biosynthetic process"/>
    <property type="evidence" value="ECO:0007669"/>
    <property type="project" value="UniProtKB-UniRule"/>
</dbReference>
<dbReference type="GO" id="GO:0005524">
    <property type="term" value="F:ATP binding"/>
    <property type="evidence" value="ECO:0007669"/>
    <property type="project" value="UniProtKB-UniRule"/>
</dbReference>
<evidence type="ECO:0000256" key="2">
    <source>
        <dbReference type="ARBA" id="ARBA00022598"/>
    </source>
</evidence>
<dbReference type="GO" id="GO:0005737">
    <property type="term" value="C:cytoplasm"/>
    <property type="evidence" value="ECO:0007669"/>
    <property type="project" value="UniProtKB-SubCell"/>
</dbReference>
<dbReference type="Gene3D" id="3.40.1390.10">
    <property type="entry name" value="MurE/MurF, N-terminal domain"/>
    <property type="match status" value="1"/>
</dbReference>
<dbReference type="PANTHER" id="PTHR43024:SF1">
    <property type="entry name" value="UDP-N-ACETYLMURAMOYL-TRIPEPTIDE--D-ALANYL-D-ALANINE LIGASE"/>
    <property type="match status" value="1"/>
</dbReference>
<dbReference type="Pfam" id="PF01225">
    <property type="entry name" value="Mur_ligase"/>
    <property type="match status" value="1"/>
</dbReference>
<sequence length="456" mass="48341">MISASLDTIASALGAEIHGRQDVTITRVSTNSRELASGDLFVALVGERFDAHDFIEQAEQAGAAAVMVSRQLDTSLPQLLVQDTTLGLGQLAAWLKRQVTPYSVALTGSVGKTSVKEMTAAIFSLAGTTLATKGNLNNTIGVPLTLLDLSGDEQYAVLELGANAPGEIRYTSSLVQADAALINNVQPAHLEGFGGIDGVAEAKSEIFEALQPQGIAVVNLDDDYAEFMLAKLEQQPVLRFSSRQIADIWAEQLTRLSNGCYQFQLCCGEHRALVTLPLPGRHQVDNALAAASLAHCAELSLALIAKGLSQAPSVPGRTQYYRLTPQLTVIDDSYNANLASTKAGIDLLAEISGTSVLLFADMGELGDSAAAHHRAVGQYALDKGIDHLISVGTVSALTAEAFGSGVHFADQPAMVDHLFTWLGQLPPPVTILVKGSRSARMENVVDALRQQFEVTP</sequence>
<keyword evidence="1 10" id="KW-0963">Cytoplasm</keyword>
<dbReference type="SUPFAM" id="SSF53623">
    <property type="entry name" value="MurD-like peptide ligases, catalytic domain"/>
    <property type="match status" value="1"/>
</dbReference>
<evidence type="ECO:0000256" key="6">
    <source>
        <dbReference type="ARBA" id="ARBA00022960"/>
    </source>
</evidence>
<dbReference type="SUPFAM" id="SSF63418">
    <property type="entry name" value="MurE/MurF N-terminal domain"/>
    <property type="match status" value="1"/>
</dbReference>
<feature type="binding site" evidence="10">
    <location>
        <begin position="108"/>
        <end position="114"/>
    </location>
    <ligand>
        <name>ATP</name>
        <dbReference type="ChEBI" id="CHEBI:30616"/>
    </ligand>
</feature>
<dbReference type="InterPro" id="IPR036615">
    <property type="entry name" value="Mur_ligase_C_dom_sf"/>
</dbReference>
<evidence type="ECO:0000256" key="8">
    <source>
        <dbReference type="ARBA" id="ARBA00023306"/>
    </source>
</evidence>
<keyword evidence="2 10" id="KW-0436">Ligase</keyword>
<evidence type="ECO:0000256" key="11">
    <source>
        <dbReference type="RuleBase" id="RU004136"/>
    </source>
</evidence>
<proteinExistence type="inferred from homology"/>
<dbReference type="InterPro" id="IPR004101">
    <property type="entry name" value="Mur_ligase_C"/>
</dbReference>
<protein>
    <recommendedName>
        <fullName evidence="10 11">UDP-N-acetylmuramoyl-tripeptide--D-alanyl-D-alanine ligase</fullName>
        <ecNumber evidence="10 11">6.3.2.10</ecNumber>
    </recommendedName>
    <alternativeName>
        <fullName evidence="10">D-alanyl-D-alanine-adding enzyme</fullName>
    </alternativeName>
</protein>
<dbReference type="NCBIfam" id="TIGR01143">
    <property type="entry name" value="murF"/>
    <property type="match status" value="1"/>
</dbReference>
<keyword evidence="5 10" id="KW-0067">ATP-binding</keyword>
<keyword evidence="16" id="KW-1185">Reference proteome</keyword>
<comment type="catalytic activity">
    <reaction evidence="10 11">
        <text>D-alanyl-D-alanine + UDP-N-acetyl-alpha-D-muramoyl-L-alanyl-gamma-D-glutamyl-meso-2,6-diaminopimelate + ATP = UDP-N-acetyl-alpha-D-muramoyl-L-alanyl-gamma-D-glutamyl-meso-2,6-diaminopimeloyl-D-alanyl-D-alanine + ADP + phosphate + H(+)</text>
        <dbReference type="Rhea" id="RHEA:28374"/>
        <dbReference type="ChEBI" id="CHEBI:15378"/>
        <dbReference type="ChEBI" id="CHEBI:30616"/>
        <dbReference type="ChEBI" id="CHEBI:43474"/>
        <dbReference type="ChEBI" id="CHEBI:57822"/>
        <dbReference type="ChEBI" id="CHEBI:61386"/>
        <dbReference type="ChEBI" id="CHEBI:83905"/>
        <dbReference type="ChEBI" id="CHEBI:456216"/>
        <dbReference type="EC" id="6.3.2.10"/>
    </reaction>
</comment>
<feature type="domain" description="Mur ligase C-terminal" evidence="13">
    <location>
        <begin position="316"/>
        <end position="437"/>
    </location>
</feature>
<evidence type="ECO:0000259" key="12">
    <source>
        <dbReference type="Pfam" id="PF01225"/>
    </source>
</evidence>
<keyword evidence="6 10" id="KW-0133">Cell shape</keyword>
<dbReference type="HAMAP" id="MF_02019">
    <property type="entry name" value="MurF"/>
    <property type="match status" value="1"/>
</dbReference>
<dbReference type="GO" id="GO:0051301">
    <property type="term" value="P:cell division"/>
    <property type="evidence" value="ECO:0007669"/>
    <property type="project" value="UniProtKB-KW"/>
</dbReference>
<accession>A0A6H1UIS2</accession>
<evidence type="ECO:0000259" key="14">
    <source>
        <dbReference type="Pfam" id="PF08245"/>
    </source>
</evidence>
<name>A0A6H1UIS2_9GAMM</name>
<evidence type="ECO:0000313" key="16">
    <source>
        <dbReference type="Proteomes" id="UP000501602"/>
    </source>
</evidence>
<dbReference type="PANTHER" id="PTHR43024">
    <property type="entry name" value="UDP-N-ACETYLMURAMOYL-TRIPEPTIDE--D-ALANYL-D-ALANINE LIGASE"/>
    <property type="match status" value="1"/>
</dbReference>
<evidence type="ECO:0000259" key="13">
    <source>
        <dbReference type="Pfam" id="PF02875"/>
    </source>
</evidence>
<comment type="similarity">
    <text evidence="10">Belongs to the MurCDEF family. MurF subfamily.</text>
</comment>
<dbReference type="GO" id="GO:0008360">
    <property type="term" value="P:regulation of cell shape"/>
    <property type="evidence" value="ECO:0007669"/>
    <property type="project" value="UniProtKB-KW"/>
</dbReference>
<evidence type="ECO:0000256" key="9">
    <source>
        <dbReference type="ARBA" id="ARBA00023316"/>
    </source>
</evidence>
<comment type="subcellular location">
    <subcellularLocation>
        <location evidence="10 11">Cytoplasm</location>
    </subcellularLocation>
</comment>